<feature type="transmembrane region" description="Helical" evidence="1">
    <location>
        <begin position="58"/>
        <end position="76"/>
    </location>
</feature>
<dbReference type="EMBL" id="JAFBEC010000001">
    <property type="protein sequence ID" value="MBM7631084.1"/>
    <property type="molecule type" value="Genomic_DNA"/>
</dbReference>
<accession>A0ABS2P6R2</accession>
<dbReference type="Proteomes" id="UP000741863">
    <property type="component" value="Unassembled WGS sequence"/>
</dbReference>
<protein>
    <submittedName>
        <fullName evidence="2">Uncharacterized membrane protein (DUF441 family)</fullName>
    </submittedName>
</protein>
<name>A0ABS2P6R2_9BACL</name>
<feature type="transmembrane region" description="Helical" evidence="1">
    <location>
        <begin position="6"/>
        <end position="22"/>
    </location>
</feature>
<reference evidence="2 3" key="1">
    <citation type="submission" date="2021-01" db="EMBL/GenBank/DDBJ databases">
        <title>Genomic Encyclopedia of Type Strains, Phase IV (KMG-IV): sequencing the most valuable type-strain genomes for metagenomic binning, comparative biology and taxonomic classification.</title>
        <authorList>
            <person name="Goeker M."/>
        </authorList>
    </citation>
    <scope>NUCLEOTIDE SEQUENCE [LARGE SCALE GENOMIC DNA]</scope>
    <source>
        <strain evidence="2 3">DSM 25540</strain>
    </source>
</reference>
<gene>
    <name evidence="2" type="ORF">JOD17_000175</name>
</gene>
<keyword evidence="3" id="KW-1185">Reference proteome</keyword>
<keyword evidence="1" id="KW-0812">Transmembrane</keyword>
<organism evidence="2 3">
    <name type="scientific">Geomicrobium sediminis</name>
    <dbReference type="NCBI Taxonomy" id="1347788"/>
    <lineage>
        <taxon>Bacteria</taxon>
        <taxon>Bacillati</taxon>
        <taxon>Bacillota</taxon>
        <taxon>Bacilli</taxon>
        <taxon>Bacillales</taxon>
        <taxon>Geomicrobium</taxon>
    </lineage>
</organism>
<evidence type="ECO:0000256" key="1">
    <source>
        <dbReference type="SAM" id="Phobius"/>
    </source>
</evidence>
<feature type="transmembrane region" description="Helical" evidence="1">
    <location>
        <begin position="34"/>
        <end position="52"/>
    </location>
</feature>
<evidence type="ECO:0000313" key="3">
    <source>
        <dbReference type="Proteomes" id="UP000741863"/>
    </source>
</evidence>
<proteinExistence type="predicted"/>
<comment type="caution">
    <text evidence="2">The sequence shown here is derived from an EMBL/GenBank/DDBJ whole genome shotgun (WGS) entry which is preliminary data.</text>
</comment>
<sequence>MTEILAMVSVLAPVTTGVVLALHKTGLKKSYKPFIAMIVGVVIGLLGAPLIVDAEIGQRLWAGFLSGLTAVGLFEAGKQTIKSKED</sequence>
<dbReference type="InterPro" id="IPR009708">
    <property type="entry name" value="Phage_A118_holin/antiholin"/>
</dbReference>
<keyword evidence="1" id="KW-0472">Membrane</keyword>
<dbReference type="RefSeq" id="WP_204695278.1">
    <property type="nucleotide sequence ID" value="NZ_JAFBEC010000001.1"/>
</dbReference>
<keyword evidence="1" id="KW-1133">Transmembrane helix</keyword>
<evidence type="ECO:0000313" key="2">
    <source>
        <dbReference type="EMBL" id="MBM7631084.1"/>
    </source>
</evidence>
<dbReference type="Pfam" id="PF06946">
    <property type="entry name" value="Phage_holin_5_1"/>
    <property type="match status" value="1"/>
</dbReference>